<dbReference type="PANTHER" id="PTHR23150">
    <property type="entry name" value="SULFATASE MODIFYING FACTOR 1, 2"/>
    <property type="match status" value="1"/>
</dbReference>
<evidence type="ECO:0000259" key="10">
    <source>
        <dbReference type="Pfam" id="PF03781"/>
    </source>
</evidence>
<dbReference type="GO" id="GO:0046872">
    <property type="term" value="F:metal ion binding"/>
    <property type="evidence" value="ECO:0007669"/>
    <property type="project" value="UniProtKB-KW"/>
</dbReference>
<accession>A0A6C0R9H7</accession>
<dbReference type="InterPro" id="IPR036280">
    <property type="entry name" value="Multihaem_cyt_sf"/>
</dbReference>
<keyword evidence="8" id="KW-1133">Transmembrane helix</keyword>
<dbReference type="GO" id="GO:0120147">
    <property type="term" value="F:formylglycine-generating oxidase activity"/>
    <property type="evidence" value="ECO:0007669"/>
    <property type="project" value="TreeGrafter"/>
</dbReference>
<dbReference type="InterPro" id="IPR016187">
    <property type="entry name" value="CTDL_fold"/>
</dbReference>
<dbReference type="Pfam" id="PF03781">
    <property type="entry name" value="FGE-sulfatase"/>
    <property type="match status" value="1"/>
</dbReference>
<evidence type="ECO:0000259" key="9">
    <source>
        <dbReference type="Pfam" id="PF03264"/>
    </source>
</evidence>
<keyword evidence="3" id="KW-0349">Heme</keyword>
<dbReference type="GO" id="GO:0030313">
    <property type="term" value="C:cell envelope"/>
    <property type="evidence" value="ECO:0007669"/>
    <property type="project" value="UniProtKB-SubCell"/>
</dbReference>
<keyword evidence="2" id="KW-0813">Transport</keyword>
<reference evidence="11 12" key="1">
    <citation type="submission" date="2020-02" db="EMBL/GenBank/DDBJ databases">
        <title>Genome sequencing for Draconibacterium sp. strain M1.</title>
        <authorList>
            <person name="Park S.-J."/>
        </authorList>
    </citation>
    <scope>NUCLEOTIDE SEQUENCE [LARGE SCALE GENOMIC DNA]</scope>
    <source>
        <strain evidence="11 12">M1</strain>
    </source>
</reference>
<evidence type="ECO:0000256" key="6">
    <source>
        <dbReference type="ARBA" id="ARBA00023004"/>
    </source>
</evidence>
<dbReference type="EMBL" id="CP048409">
    <property type="protein sequence ID" value="QIA06335.1"/>
    <property type="molecule type" value="Genomic_DNA"/>
</dbReference>
<proteinExistence type="predicted"/>
<dbReference type="KEGG" id="drc:G0Q07_00670"/>
<comment type="subcellular location">
    <subcellularLocation>
        <location evidence="1">Cell envelope</location>
    </subcellularLocation>
</comment>
<keyword evidence="6" id="KW-0408">Iron</keyword>
<dbReference type="AlphaFoldDB" id="A0A6C0R9H7"/>
<keyword evidence="12" id="KW-1185">Reference proteome</keyword>
<keyword evidence="8" id="KW-0472">Membrane</keyword>
<evidence type="ECO:0000256" key="2">
    <source>
        <dbReference type="ARBA" id="ARBA00022448"/>
    </source>
</evidence>
<name>A0A6C0R9H7_9BACT</name>
<feature type="domain" description="NapC/NirT cytochrome c N-terminal" evidence="9">
    <location>
        <begin position="9"/>
        <end position="169"/>
    </location>
</feature>
<feature type="domain" description="Sulfatase-modifying factor enzyme-like" evidence="10">
    <location>
        <begin position="213"/>
        <end position="463"/>
    </location>
</feature>
<dbReference type="InterPro" id="IPR051043">
    <property type="entry name" value="Sulfatase_Mod_Factor_Kinase"/>
</dbReference>
<organism evidence="11 12">
    <name type="scientific">Draconibacterium halophilum</name>
    <dbReference type="NCBI Taxonomy" id="2706887"/>
    <lineage>
        <taxon>Bacteria</taxon>
        <taxon>Pseudomonadati</taxon>
        <taxon>Bacteroidota</taxon>
        <taxon>Bacteroidia</taxon>
        <taxon>Marinilabiliales</taxon>
        <taxon>Prolixibacteraceae</taxon>
        <taxon>Draconibacterium</taxon>
    </lineage>
</organism>
<keyword evidence="4" id="KW-0479">Metal-binding</keyword>
<dbReference type="Gene3D" id="1.10.3820.10">
    <property type="entry name" value="Di-heme elbow motif domain"/>
    <property type="match status" value="1"/>
</dbReference>
<protein>
    <submittedName>
        <fullName evidence="11">SUMF1/EgtB/PvdO family nonheme iron enzyme</fullName>
    </submittedName>
</protein>
<dbReference type="Pfam" id="PF03264">
    <property type="entry name" value="Cytochrom_NNT"/>
    <property type="match status" value="1"/>
</dbReference>
<keyword evidence="5" id="KW-0249">Electron transport</keyword>
<dbReference type="InterPro" id="IPR005532">
    <property type="entry name" value="SUMF_dom"/>
</dbReference>
<dbReference type="SUPFAM" id="SSF48695">
    <property type="entry name" value="Multiheme cytochromes"/>
    <property type="match status" value="1"/>
</dbReference>
<dbReference type="Gene3D" id="3.90.1580.10">
    <property type="entry name" value="paralog of FGE (formylglycine-generating enzyme)"/>
    <property type="match status" value="1"/>
</dbReference>
<dbReference type="InterPro" id="IPR038266">
    <property type="entry name" value="NapC/NirT_cytc_sf"/>
</dbReference>
<dbReference type="RefSeq" id="WP_163344268.1">
    <property type="nucleotide sequence ID" value="NZ_CP048409.1"/>
</dbReference>
<dbReference type="InterPro" id="IPR042095">
    <property type="entry name" value="SUMF_sf"/>
</dbReference>
<dbReference type="SUPFAM" id="SSF56436">
    <property type="entry name" value="C-type lectin-like"/>
    <property type="match status" value="1"/>
</dbReference>
<dbReference type="InterPro" id="IPR005126">
    <property type="entry name" value="NapC/NirT_cyt_c_N"/>
</dbReference>
<evidence type="ECO:0000313" key="12">
    <source>
        <dbReference type="Proteomes" id="UP000474630"/>
    </source>
</evidence>
<evidence type="ECO:0000256" key="3">
    <source>
        <dbReference type="ARBA" id="ARBA00022617"/>
    </source>
</evidence>
<sequence>MTDKTIKRKHYMLFIAGGLSVILFLLLFNKTVHYTSTNEFCNSCHVHPHAETSWKLSVHHNTPSGVSIKCVDCHLPPEDQTARFLTRKAYHGFHDFYAYLTMDPEEIDWAAKRSVEASKHFVYEDGCLKCHTNMFPSTLNEQGSQQHIKYIRDPENNSCMQCHHDVGHYRGETNLLVGLEETVDPTEIYTEPAEVKAFETFEEQIPGTAVSFKMIAIPGGQFKMGSPADEPYRERDEGPVRDVEVNNFWMGEIEVSWNEYLAFFTATGSQGRKEAVEVDEETDGVSGATPPWGAPDQGWGKGTRPAITMSHHAAQTYCRWLSQETGRNYRLPTEAEWEYAARGGTQMPYFFEGSPKDFEADGFIKKLFGSNKEVINKYVVSHLNSPNKTQQPDVVEANPYGLKNMLGNVAEFCLDYYDPQVYGKYPKGVVKNPRGPRNGMEHVVRGGSFRNSPKDLRVAARDFTKTEAWLVTDPQIPKSIWWYSDTKSVGFRVVCEYDEEMITTEKIKSE</sequence>
<feature type="transmembrane region" description="Helical" evidence="8">
    <location>
        <begin position="12"/>
        <end position="28"/>
    </location>
</feature>
<evidence type="ECO:0000256" key="5">
    <source>
        <dbReference type="ARBA" id="ARBA00022982"/>
    </source>
</evidence>
<evidence type="ECO:0000256" key="1">
    <source>
        <dbReference type="ARBA" id="ARBA00004196"/>
    </source>
</evidence>
<dbReference type="Proteomes" id="UP000474630">
    <property type="component" value="Chromosome"/>
</dbReference>
<evidence type="ECO:0000256" key="8">
    <source>
        <dbReference type="SAM" id="Phobius"/>
    </source>
</evidence>
<evidence type="ECO:0000313" key="11">
    <source>
        <dbReference type="EMBL" id="QIA06335.1"/>
    </source>
</evidence>
<evidence type="ECO:0000256" key="4">
    <source>
        <dbReference type="ARBA" id="ARBA00022723"/>
    </source>
</evidence>
<feature type="region of interest" description="Disordered" evidence="7">
    <location>
        <begin position="280"/>
        <end position="299"/>
    </location>
</feature>
<keyword evidence="8" id="KW-0812">Transmembrane</keyword>
<gene>
    <name evidence="11" type="ORF">G0Q07_00670</name>
</gene>
<evidence type="ECO:0000256" key="7">
    <source>
        <dbReference type="SAM" id="MobiDB-lite"/>
    </source>
</evidence>
<dbReference type="PANTHER" id="PTHR23150:SF19">
    <property type="entry name" value="FORMYLGLYCINE-GENERATING ENZYME"/>
    <property type="match status" value="1"/>
</dbReference>